<dbReference type="AlphaFoldDB" id="A0A5N7BFM5"/>
<sequence>MNWTGRLHRHTSTNAPHRKYNRQATRKLPRGPEDVILLHKFTQTKKLNSDEHTPSSRDNQTGHQKQFPTAPTSVSPNHRPSQESTRLERIKRQLLAKTDWAAVSAARPLKITFPPLENLARFGKRRKLTEADRRRLLDKSDDQVSQWKTPVFWREFQKDETSLDIETINGLEIKVNGKAAGVDQVPKFEDIQQSNLSSQPMLLDREETILRWLPGTSTVWDGMSEDMPTSEYSSVIPDYHSRRTSLLSSPSNIWISQSRAFSGHLS</sequence>
<gene>
    <name evidence="2" type="ORF">BDV26DRAFT_257305</name>
</gene>
<protein>
    <submittedName>
        <fullName evidence="2">Uncharacterized protein</fullName>
    </submittedName>
</protein>
<dbReference type="EMBL" id="ML736180">
    <property type="protein sequence ID" value="KAE8380581.1"/>
    <property type="molecule type" value="Genomic_DNA"/>
</dbReference>
<evidence type="ECO:0000313" key="3">
    <source>
        <dbReference type="Proteomes" id="UP000326198"/>
    </source>
</evidence>
<keyword evidence="3" id="KW-1185">Reference proteome</keyword>
<evidence type="ECO:0000313" key="2">
    <source>
        <dbReference type="EMBL" id="KAE8380581.1"/>
    </source>
</evidence>
<dbReference type="Proteomes" id="UP000326198">
    <property type="component" value="Unassembled WGS sequence"/>
</dbReference>
<evidence type="ECO:0000256" key="1">
    <source>
        <dbReference type="SAM" id="MobiDB-lite"/>
    </source>
</evidence>
<feature type="compositionally biased region" description="Basic residues" evidence="1">
    <location>
        <begin position="1"/>
        <end position="29"/>
    </location>
</feature>
<proteinExistence type="predicted"/>
<organism evidence="2 3">
    <name type="scientific">Aspergillus bertholletiae</name>
    <dbReference type="NCBI Taxonomy" id="1226010"/>
    <lineage>
        <taxon>Eukaryota</taxon>
        <taxon>Fungi</taxon>
        <taxon>Dikarya</taxon>
        <taxon>Ascomycota</taxon>
        <taxon>Pezizomycotina</taxon>
        <taxon>Eurotiomycetes</taxon>
        <taxon>Eurotiomycetidae</taxon>
        <taxon>Eurotiales</taxon>
        <taxon>Aspergillaceae</taxon>
        <taxon>Aspergillus</taxon>
        <taxon>Aspergillus subgen. Circumdati</taxon>
    </lineage>
</organism>
<accession>A0A5N7BFM5</accession>
<reference evidence="2 3" key="1">
    <citation type="submission" date="2019-04" db="EMBL/GenBank/DDBJ databases">
        <title>Friends and foes A comparative genomics studyof 23 Aspergillus species from section Flavi.</title>
        <authorList>
            <consortium name="DOE Joint Genome Institute"/>
            <person name="Kjaerbolling I."/>
            <person name="Vesth T."/>
            <person name="Frisvad J.C."/>
            <person name="Nybo J.L."/>
            <person name="Theobald S."/>
            <person name="Kildgaard S."/>
            <person name="Isbrandt T."/>
            <person name="Kuo A."/>
            <person name="Sato A."/>
            <person name="Lyhne E.K."/>
            <person name="Kogle M.E."/>
            <person name="Wiebenga A."/>
            <person name="Kun R.S."/>
            <person name="Lubbers R.J."/>
            <person name="Makela M.R."/>
            <person name="Barry K."/>
            <person name="Chovatia M."/>
            <person name="Clum A."/>
            <person name="Daum C."/>
            <person name="Haridas S."/>
            <person name="He G."/>
            <person name="LaButti K."/>
            <person name="Lipzen A."/>
            <person name="Mondo S."/>
            <person name="Riley R."/>
            <person name="Salamov A."/>
            <person name="Simmons B.A."/>
            <person name="Magnuson J.K."/>
            <person name="Henrissat B."/>
            <person name="Mortensen U.H."/>
            <person name="Larsen T.O."/>
            <person name="Devries R.P."/>
            <person name="Grigoriev I.V."/>
            <person name="Machida M."/>
            <person name="Baker S.E."/>
            <person name="Andersen M.R."/>
        </authorList>
    </citation>
    <scope>NUCLEOTIDE SEQUENCE [LARGE SCALE GENOMIC DNA]</scope>
    <source>
        <strain evidence="2 3">IBT 29228</strain>
    </source>
</reference>
<feature type="non-terminal residue" evidence="2">
    <location>
        <position position="266"/>
    </location>
</feature>
<name>A0A5N7BFM5_9EURO</name>
<dbReference type="OrthoDB" id="5426563at2759"/>
<feature type="compositionally biased region" description="Polar residues" evidence="1">
    <location>
        <begin position="56"/>
        <end position="84"/>
    </location>
</feature>
<feature type="region of interest" description="Disordered" evidence="1">
    <location>
        <begin position="1"/>
        <end position="86"/>
    </location>
</feature>